<feature type="compositionally biased region" description="Basic residues" evidence="1">
    <location>
        <begin position="10"/>
        <end position="23"/>
    </location>
</feature>
<organism evidence="2 3">
    <name type="scientific">Collimonas arenae</name>
    <dbReference type="NCBI Taxonomy" id="279058"/>
    <lineage>
        <taxon>Bacteria</taxon>
        <taxon>Pseudomonadati</taxon>
        <taxon>Pseudomonadota</taxon>
        <taxon>Betaproteobacteria</taxon>
        <taxon>Burkholderiales</taxon>
        <taxon>Oxalobacteraceae</taxon>
        <taxon>Collimonas</taxon>
    </lineage>
</organism>
<evidence type="ECO:0000313" key="3">
    <source>
        <dbReference type="Proteomes" id="UP000071778"/>
    </source>
</evidence>
<reference evidence="2 3" key="1">
    <citation type="submission" date="2015-11" db="EMBL/GenBank/DDBJ databases">
        <title>Exploring the genomic traits of fungus-feeding bacterial genus Collimonas.</title>
        <authorList>
            <person name="Song C."/>
            <person name="Schmidt R."/>
            <person name="de Jager V."/>
            <person name="Krzyzanowska D."/>
            <person name="Jongedijk E."/>
            <person name="Cankar K."/>
            <person name="Beekwilder J."/>
            <person name="van Veen A."/>
            <person name="de Boer W."/>
            <person name="van Veen J.A."/>
            <person name="Garbeva P."/>
        </authorList>
    </citation>
    <scope>NUCLEOTIDE SEQUENCE [LARGE SCALE GENOMIC DNA]</scope>
    <source>
        <strain evidence="2 3">Ter282</strain>
    </source>
</reference>
<proteinExistence type="predicted"/>
<keyword evidence="3" id="KW-1185">Reference proteome</keyword>
<dbReference type="PATRIC" id="fig|279058.17.peg.1735"/>
<sequence length="59" mass="6891">MHDAADARRRTSHTRRTKNRTKKAQACAETAIDVAMRSLYSLKFPKIADRIHRKTHLQM</sequence>
<name>A0A127QHD0_9BURK</name>
<dbReference type="EMBL" id="CP013235">
    <property type="protein sequence ID" value="AMP09406.1"/>
    <property type="molecule type" value="Genomic_DNA"/>
</dbReference>
<protein>
    <submittedName>
        <fullName evidence="2">Uncharacterized protein</fullName>
    </submittedName>
</protein>
<gene>
    <name evidence="2" type="ORF">CAter282_1624</name>
</gene>
<dbReference type="AlphaFoldDB" id="A0A127QHD0"/>
<evidence type="ECO:0000256" key="1">
    <source>
        <dbReference type="SAM" id="MobiDB-lite"/>
    </source>
</evidence>
<feature type="region of interest" description="Disordered" evidence="1">
    <location>
        <begin position="1"/>
        <end position="24"/>
    </location>
</feature>
<evidence type="ECO:0000313" key="2">
    <source>
        <dbReference type="EMBL" id="AMP09406.1"/>
    </source>
</evidence>
<dbReference type="Proteomes" id="UP000071778">
    <property type="component" value="Chromosome"/>
</dbReference>
<accession>A0A127QHD0</accession>